<gene>
    <name evidence="2" type="ORF">FPY71_17185</name>
</gene>
<name>A0A5B0DSP3_9HYPH</name>
<sequence length="232" mass="24601">MLCFPSICAEGVADLKELLIIKVGGSSISSPDLKVWIESIEQTIRPVVLVPGGGPFADTVRRYQKVIGFDDDAAHHMAILAMEQFGRAIVSLGNRLVAVATKEAIRKALSENKIPVWMPAKLALRAGEIGRNWSVTSDSLAAWLAGQFSGCSLCLIKQLDLPEGSTLHAISRAGVVDQAFARLLHEETAVYIAGPGDLRLAGRRLAIGNVPGHAIVRDDKSGNGGSVAEAAE</sequence>
<keyword evidence="2" id="KW-0418">Kinase</keyword>
<evidence type="ECO:0000259" key="1">
    <source>
        <dbReference type="Pfam" id="PF00696"/>
    </source>
</evidence>
<reference evidence="2 3" key="1">
    <citation type="submission" date="2019-08" db="EMBL/GenBank/DDBJ databases">
        <title>Aureimonas fodiniaquatilis sp. nov., isolated from a coal mine wastewater.</title>
        <authorList>
            <person name="Kim W."/>
        </authorList>
    </citation>
    <scope>NUCLEOTIDE SEQUENCE [LARGE SCALE GENOMIC DNA]</scope>
    <source>
        <strain evidence="2 3">CAU 1482</strain>
    </source>
</reference>
<protein>
    <submittedName>
        <fullName evidence="2">Amino acid kinase</fullName>
    </submittedName>
</protein>
<comment type="caution">
    <text evidence="2">The sequence shown here is derived from an EMBL/GenBank/DDBJ whole genome shotgun (WGS) entry which is preliminary data.</text>
</comment>
<dbReference type="Proteomes" id="UP000324738">
    <property type="component" value="Unassembled WGS sequence"/>
</dbReference>
<dbReference type="InterPro" id="IPR001048">
    <property type="entry name" value="Asp/Glu/Uridylate_kinase"/>
</dbReference>
<dbReference type="GO" id="GO:0016301">
    <property type="term" value="F:kinase activity"/>
    <property type="evidence" value="ECO:0007669"/>
    <property type="project" value="UniProtKB-KW"/>
</dbReference>
<keyword evidence="3" id="KW-1185">Reference proteome</keyword>
<evidence type="ECO:0000313" key="2">
    <source>
        <dbReference type="EMBL" id="KAA0968610.1"/>
    </source>
</evidence>
<keyword evidence="2" id="KW-0808">Transferase</keyword>
<feature type="domain" description="Aspartate/glutamate/uridylate kinase" evidence="1">
    <location>
        <begin position="18"/>
        <end position="154"/>
    </location>
</feature>
<organism evidence="2 3">
    <name type="scientific">Aureimonas fodinaquatilis</name>
    <dbReference type="NCBI Taxonomy" id="2565783"/>
    <lineage>
        <taxon>Bacteria</taxon>
        <taxon>Pseudomonadati</taxon>
        <taxon>Pseudomonadota</taxon>
        <taxon>Alphaproteobacteria</taxon>
        <taxon>Hyphomicrobiales</taxon>
        <taxon>Aurantimonadaceae</taxon>
        <taxon>Aureimonas</taxon>
    </lineage>
</organism>
<accession>A0A5B0DSP3</accession>
<evidence type="ECO:0000313" key="3">
    <source>
        <dbReference type="Proteomes" id="UP000324738"/>
    </source>
</evidence>
<dbReference type="Pfam" id="PF00696">
    <property type="entry name" value="AA_kinase"/>
    <property type="match status" value="1"/>
</dbReference>
<dbReference type="SUPFAM" id="SSF53633">
    <property type="entry name" value="Carbamate kinase-like"/>
    <property type="match status" value="1"/>
</dbReference>
<proteinExistence type="predicted"/>
<dbReference type="OrthoDB" id="6683219at2"/>
<dbReference type="AlphaFoldDB" id="A0A5B0DSP3"/>
<dbReference type="InterPro" id="IPR036393">
    <property type="entry name" value="AceGlu_kinase-like_sf"/>
</dbReference>
<dbReference type="EMBL" id="VTWH01000005">
    <property type="protein sequence ID" value="KAA0968610.1"/>
    <property type="molecule type" value="Genomic_DNA"/>
</dbReference>
<dbReference type="Gene3D" id="3.40.1160.10">
    <property type="entry name" value="Acetylglutamate kinase-like"/>
    <property type="match status" value="1"/>
</dbReference>